<name>A0A6P8TTM3_GYMAC</name>
<gene>
    <name evidence="2" type="primary">LOC117543399</name>
</gene>
<proteinExistence type="predicted"/>
<protein>
    <submittedName>
        <fullName evidence="2">Uncharacterized protein LOC117543399 isoform X2</fullName>
    </submittedName>
</protein>
<keyword evidence="1" id="KW-1185">Reference proteome</keyword>
<reference evidence="2" key="1">
    <citation type="submission" date="2025-08" db="UniProtKB">
        <authorList>
            <consortium name="RefSeq"/>
        </authorList>
    </citation>
    <scope>IDENTIFICATION</scope>
</reference>
<accession>A0A6P8TTM3</accession>
<dbReference type="GeneID" id="117543399"/>
<dbReference type="RefSeq" id="XP_034067559.1">
    <property type="nucleotide sequence ID" value="XM_034211668.1"/>
</dbReference>
<dbReference type="Proteomes" id="UP000515161">
    <property type="component" value="Unplaced"/>
</dbReference>
<organism evidence="1 2">
    <name type="scientific">Gymnodraco acuticeps</name>
    <name type="common">Antarctic dragonfish</name>
    <dbReference type="NCBI Taxonomy" id="8218"/>
    <lineage>
        <taxon>Eukaryota</taxon>
        <taxon>Metazoa</taxon>
        <taxon>Chordata</taxon>
        <taxon>Craniata</taxon>
        <taxon>Vertebrata</taxon>
        <taxon>Euteleostomi</taxon>
        <taxon>Actinopterygii</taxon>
        <taxon>Neopterygii</taxon>
        <taxon>Teleostei</taxon>
        <taxon>Neoteleostei</taxon>
        <taxon>Acanthomorphata</taxon>
        <taxon>Eupercaria</taxon>
        <taxon>Perciformes</taxon>
        <taxon>Notothenioidei</taxon>
        <taxon>Bathydraconidae</taxon>
        <taxon>Gymnodraco</taxon>
    </lineage>
</organism>
<dbReference type="OrthoDB" id="20872at2759"/>
<sequence length="2114" mass="236558">MHLTCYLVAGTLSPESISSDFDFSFLQDWLADFRASSPDYLESVGQHSFSCAITFGIMESQHCDYYLHYSQNRPVSPFSTLSDIEYFGFCLEELFDENRPDSPDSSILPVGAEKSSITISGSPPLSTTRALTYADVVRGLTHESIAEALLVCKPFEFVPIGPQLESSDNKWTHSSIEDWVTKVESQSPKAVASHSGQRPLSSDSPVPQFRFPHICYDSELSRNRSFTPQSTFSDWEGTDLCLETIFDTARPDSPQSVFSDYELDVLFSSRALSPDPMSSDFDFSHLQDWLADFKVSSTESVASQSEHRPVSPDSPVPQYSCQYLGEHVELSRQRSFTPQSLFSDWESTDLCLENLFDPTRPDSPQSVISDYALDVLFSSRALSPESISSDFDFSFLQDWLADFRASSPDYLESVGQHSFSCAITFGIMESQHCDYYLHYSQNRPVSPFSTLSDIEYFGFCLEELFDENRPDSPDSSILPVGAEKSSITISGSPPLSTTRALTYADVVRGLTHESIAEALLVCKPFEFVPIGPQLESSDNKWTHSSIEDWVTKVESQSPKAVASHSGQRPLSSDSPVPQFRFPHICYDSELSRNRSFTPQSTFSDWEGTDLCLETIFDTARPDSPQSVFSDYELDVLFSSRALSPDPMSSDFDFSHLQDWLADFKASSPESVASQSEHRPVSPDSPVPQYSCQYLGEHVELSRNRSFTPQSTFSDWEGTDLCLETIFDTARPDSPQSVFSDYELDVLFSSRALSPDSMSSDFDFAHLQDWLADFKVSSTESVASQSEHRPVSPDSPVPQYSCQYLGEHVELSRQRSFTPQSLFSDWESTDLCLENLFDPTRPDSPQSVISDYALDVLFSSRALSPESISSDFDFSFLQDWLADFRASSPDYLESVGQHSFSCAITFGIMESQHCDYYLHYSQNRPVSPFSTLSDIEYFGFCLEELFDENRPDSPDSSILPVGAEKSSITISGSPPLSTTRALTYADVVRGLTHESIAEALLVCKPFEFVPIGPQLESSDNKWTHSSIEDWVTKVESQSPKAVASHSGQRPLSSDSPVPQFRFPHICYDSELSRNRSFTPQSTFSDWEGTDLCLETIFDTARPDSPQSVFSDYELDVLFSSRALSPDPMSSDFDFSHLQDWLADFKASSPESVASQSEHRPVSPDSPVPQYSCQYLGEHVELSRNRSFTPQSTFSDWEGTDLCLETIFDTARPDSPQSVFSDYELDVLFSSRALSPDSMSSDFDFSHLQDWLADFKVSSTESVASQSEHRPVSPDSPVPQYSCQYLGEHVELSRQRSFTPQSLFSDWESTDLCLENLFDPTRPDSPQSVISDYALDVLFSSRALSPESISSDFDFSFLQDWLADFRASSPDYLESVGQHSFSCAITFGIMESQHCDYYLHYSQNRPVSPFSTLSDIEYFGFCLEELFDENRPDSPDSSILPVGAEKSSITISGSPPLSTTRALTYADVVRGRAHESIAEALLVCKPFEFVPIGPQLESSDNKWTHSSIEDWVTKVESQSPKAVASHSGQRPLSSDSPVPQFRFPHICYDSELSRNRSFTPQSTFSDWEGTDLCLETIFDTARPDSPQSVFSDYELDVLFSSRALSPDSMSSDFDFAHLQDWLADFKVSSTESVASQSEHRPVSPDSPVPQYSCQYLGEHVELSRQRSFTPQSLFSDWESTDLCLENLFDPTRPDSPQSVISDYALDVLFSSRALSPESISSDFDFSFLQDWLADFRASSPDYLESVGQHSFSCAITFGIMESQHCDYYLHYSQNRPVSPFSTLSDIEYFGFCLEELFDENRPDSPDSSILPVGAEKSSITISGSPPLSTTRALTYADVVRGLTHESIAEALLVCKPFEFVPIGPQLESSDNKWTHSSIEDWVTKVESQSPKAVASHSGQRPLSSDSPVPQFRFPHICYDSELSRNRSFTPQSTFSDWEGTDLCLETIFDTARPDSPQSVFSDYELDVLFSSRALSPDPMSSDFDFSHLQDWLADFKASSPESVASQSEHRPVSPDSPVPQYSCQYLGEHVELSRQRSFTPQSLFSDWESTDLCLETIFNTTRPDSPQSVFSDYALDVLFSSRALSPDSMSSDFDFSTPAGLVSKLQSILPTLSGVS</sequence>
<evidence type="ECO:0000313" key="1">
    <source>
        <dbReference type="Proteomes" id="UP000515161"/>
    </source>
</evidence>
<evidence type="ECO:0000313" key="2">
    <source>
        <dbReference type="RefSeq" id="XP_034067559.1"/>
    </source>
</evidence>